<gene>
    <name evidence="1" type="ORF">PT974_02632</name>
</gene>
<accession>A0ABR0SZG7</accession>
<proteinExistence type="predicted"/>
<dbReference type="EMBL" id="JAVFKD010000002">
    <property type="protein sequence ID" value="KAK5997277.1"/>
    <property type="molecule type" value="Genomic_DNA"/>
</dbReference>
<protein>
    <submittedName>
        <fullName evidence="1">Uncharacterized protein</fullName>
    </submittedName>
</protein>
<name>A0ABR0SZG7_9HYPO</name>
<evidence type="ECO:0000313" key="1">
    <source>
        <dbReference type="EMBL" id="KAK5997277.1"/>
    </source>
</evidence>
<sequence>MNALTMASLEKKRDFEKDDMSILKCLFDMLLSMRELRITSS</sequence>
<keyword evidence="2" id="KW-1185">Reference proteome</keyword>
<reference evidence="1 2" key="1">
    <citation type="submission" date="2024-01" db="EMBL/GenBank/DDBJ databases">
        <title>Complete genome of Cladobotryum mycophilum ATHUM6906.</title>
        <authorList>
            <person name="Christinaki A.C."/>
            <person name="Myridakis A.I."/>
            <person name="Kouvelis V.N."/>
        </authorList>
    </citation>
    <scope>NUCLEOTIDE SEQUENCE [LARGE SCALE GENOMIC DNA]</scope>
    <source>
        <strain evidence="1 2">ATHUM6906</strain>
    </source>
</reference>
<dbReference type="Proteomes" id="UP001338125">
    <property type="component" value="Unassembled WGS sequence"/>
</dbReference>
<organism evidence="1 2">
    <name type="scientific">Cladobotryum mycophilum</name>
    <dbReference type="NCBI Taxonomy" id="491253"/>
    <lineage>
        <taxon>Eukaryota</taxon>
        <taxon>Fungi</taxon>
        <taxon>Dikarya</taxon>
        <taxon>Ascomycota</taxon>
        <taxon>Pezizomycotina</taxon>
        <taxon>Sordariomycetes</taxon>
        <taxon>Hypocreomycetidae</taxon>
        <taxon>Hypocreales</taxon>
        <taxon>Hypocreaceae</taxon>
        <taxon>Cladobotryum</taxon>
    </lineage>
</organism>
<comment type="caution">
    <text evidence="1">The sequence shown here is derived from an EMBL/GenBank/DDBJ whole genome shotgun (WGS) entry which is preliminary data.</text>
</comment>
<evidence type="ECO:0000313" key="2">
    <source>
        <dbReference type="Proteomes" id="UP001338125"/>
    </source>
</evidence>